<dbReference type="Proteomes" id="UP000321245">
    <property type="component" value="Unassembled WGS sequence"/>
</dbReference>
<reference evidence="1 2" key="1">
    <citation type="submission" date="2019-07" db="EMBL/GenBank/DDBJ databases">
        <title>Whole genome shotgun sequence of Empedobacter brevis NBRC 14943.</title>
        <authorList>
            <person name="Hosoyama A."/>
            <person name="Uohara A."/>
            <person name="Ohji S."/>
            <person name="Ichikawa N."/>
        </authorList>
    </citation>
    <scope>NUCLEOTIDE SEQUENCE [LARGE SCALE GENOMIC DNA]</scope>
    <source>
        <strain evidence="1 2">NBRC 14943</strain>
    </source>
</reference>
<dbReference type="SUPFAM" id="SSF48295">
    <property type="entry name" value="TrpR-like"/>
    <property type="match status" value="1"/>
</dbReference>
<organism evidence="1 2">
    <name type="scientific">Empedobacter brevis NBRC 14943 = ATCC 43319</name>
    <dbReference type="NCBI Taxonomy" id="1218108"/>
    <lineage>
        <taxon>Bacteria</taxon>
        <taxon>Pseudomonadati</taxon>
        <taxon>Bacteroidota</taxon>
        <taxon>Flavobacteriia</taxon>
        <taxon>Flavobacteriales</taxon>
        <taxon>Weeksellaceae</taxon>
        <taxon>Empedobacter</taxon>
    </lineage>
</organism>
<evidence type="ECO:0000313" key="2">
    <source>
        <dbReference type="Proteomes" id="UP000321245"/>
    </source>
</evidence>
<dbReference type="GeneID" id="84650777"/>
<dbReference type="GO" id="GO:0043565">
    <property type="term" value="F:sequence-specific DNA binding"/>
    <property type="evidence" value="ECO:0007669"/>
    <property type="project" value="InterPro"/>
</dbReference>
<dbReference type="OrthoDB" id="1260127at2"/>
<proteinExistence type="predicted"/>
<dbReference type="AlphaFoldDB" id="A0A511NL31"/>
<protein>
    <recommendedName>
        <fullName evidence="3">Transposase</fullName>
    </recommendedName>
</protein>
<accession>A0A511NL31</accession>
<evidence type="ECO:0008006" key="3">
    <source>
        <dbReference type="Google" id="ProtNLM"/>
    </source>
</evidence>
<gene>
    <name evidence="1" type="ORF">EB1_32940</name>
</gene>
<dbReference type="InterPro" id="IPR010921">
    <property type="entry name" value="Trp_repressor/repl_initiator"/>
</dbReference>
<name>A0A511NL31_9FLAO</name>
<keyword evidence="2" id="KW-1185">Reference proteome</keyword>
<dbReference type="EMBL" id="BJXC01000032">
    <property type="protein sequence ID" value="GEM53504.1"/>
    <property type="molecule type" value="Genomic_DNA"/>
</dbReference>
<evidence type="ECO:0000313" key="1">
    <source>
        <dbReference type="EMBL" id="GEM53504.1"/>
    </source>
</evidence>
<dbReference type="RefSeq" id="WP_019976153.1">
    <property type="nucleotide sequence ID" value="NZ_BJXC01000032.1"/>
</dbReference>
<comment type="caution">
    <text evidence="1">The sequence shown here is derived from an EMBL/GenBank/DDBJ whole genome shotgun (WGS) entry which is preliminary data.</text>
</comment>
<dbReference type="STRING" id="1218108.GCA_000382425_02677"/>
<sequence length="105" mass="12645">MERVDYKKLYTDIINKQNPEKITECEHLLNKEYLSVIDILIINKIIFGVNESKDFNLNQKFKSYTKQDIIQILDYQKIHSLNNTQLAKHFKISRNTIAKWRKIFI</sequence>